<evidence type="ECO:0000313" key="1">
    <source>
        <dbReference type="EMBL" id="CDW47388.1"/>
    </source>
</evidence>
<reference evidence="1" key="1">
    <citation type="submission" date="2014-05" db="EMBL/GenBank/DDBJ databases">
        <authorList>
            <person name="Chronopoulou M."/>
        </authorList>
    </citation>
    <scope>NUCLEOTIDE SEQUENCE</scope>
    <source>
        <tissue evidence="1">Whole organism</tissue>
    </source>
</reference>
<accession>A0A0K2VA39</accession>
<feature type="non-terminal residue" evidence="1">
    <location>
        <position position="56"/>
    </location>
</feature>
<proteinExistence type="predicted"/>
<name>A0A0K2VA39_LEPSM</name>
<dbReference type="EMBL" id="HACA01030027">
    <property type="protein sequence ID" value="CDW47388.1"/>
    <property type="molecule type" value="Transcribed_RNA"/>
</dbReference>
<dbReference type="AlphaFoldDB" id="A0A0K2VA39"/>
<sequence>MFFLQWKIKFALPNLLAYSYNKEYGDGLKSERLLVSEQSTISDMYFLLKGIAIIFP</sequence>
<protein>
    <submittedName>
        <fullName evidence="1">Uncharacterized protein</fullName>
    </submittedName>
</protein>
<organism evidence="1">
    <name type="scientific">Lepeophtheirus salmonis</name>
    <name type="common">Salmon louse</name>
    <name type="synonym">Caligus salmonis</name>
    <dbReference type="NCBI Taxonomy" id="72036"/>
    <lineage>
        <taxon>Eukaryota</taxon>
        <taxon>Metazoa</taxon>
        <taxon>Ecdysozoa</taxon>
        <taxon>Arthropoda</taxon>
        <taxon>Crustacea</taxon>
        <taxon>Multicrustacea</taxon>
        <taxon>Hexanauplia</taxon>
        <taxon>Copepoda</taxon>
        <taxon>Siphonostomatoida</taxon>
        <taxon>Caligidae</taxon>
        <taxon>Lepeophtheirus</taxon>
    </lineage>
</organism>